<keyword evidence="3" id="KW-1185">Reference proteome</keyword>
<accession>A0A7W7RS76</accession>
<dbReference type="RefSeq" id="WP_184753643.1">
    <property type="nucleotide sequence ID" value="NZ_JACHJU010000001.1"/>
</dbReference>
<comment type="caution">
    <text evidence="2">The sequence shown here is derived from an EMBL/GenBank/DDBJ whole genome shotgun (WGS) entry which is preliminary data.</text>
</comment>
<protein>
    <submittedName>
        <fullName evidence="2">Uncharacterized protein</fullName>
    </submittedName>
</protein>
<proteinExistence type="predicted"/>
<evidence type="ECO:0000313" key="3">
    <source>
        <dbReference type="Proteomes" id="UP000534286"/>
    </source>
</evidence>
<evidence type="ECO:0000256" key="1">
    <source>
        <dbReference type="SAM" id="SignalP"/>
    </source>
</evidence>
<dbReference type="AlphaFoldDB" id="A0A7W7RS76"/>
<feature type="chain" id="PRO_5039715938" evidence="1">
    <location>
        <begin position="20"/>
        <end position="105"/>
    </location>
</feature>
<feature type="signal peptide" evidence="1">
    <location>
        <begin position="1"/>
        <end position="19"/>
    </location>
</feature>
<dbReference type="Proteomes" id="UP000534286">
    <property type="component" value="Unassembled WGS sequence"/>
</dbReference>
<name>A0A7W7RS76_9ACTN</name>
<gene>
    <name evidence="2" type="ORF">FHR32_001540</name>
</gene>
<organism evidence="2 3">
    <name type="scientific">Streptosporangium album</name>
    <dbReference type="NCBI Taxonomy" id="47479"/>
    <lineage>
        <taxon>Bacteria</taxon>
        <taxon>Bacillati</taxon>
        <taxon>Actinomycetota</taxon>
        <taxon>Actinomycetes</taxon>
        <taxon>Streptosporangiales</taxon>
        <taxon>Streptosporangiaceae</taxon>
        <taxon>Streptosporangium</taxon>
    </lineage>
</organism>
<keyword evidence="1" id="KW-0732">Signal</keyword>
<evidence type="ECO:0000313" key="2">
    <source>
        <dbReference type="EMBL" id="MBB4937235.1"/>
    </source>
</evidence>
<sequence>MSLVLVVILAAIAPSPWSGGWQPTDTGTSLWVPQTDGSHHTTAPRLLAGGAEHLPTPGQLRSLLAVGATVTHPLLLSPAWLSTGPAAIPRRDVQRVVTSRSPPRS</sequence>
<dbReference type="EMBL" id="JACHJU010000001">
    <property type="protein sequence ID" value="MBB4937235.1"/>
    <property type="molecule type" value="Genomic_DNA"/>
</dbReference>
<reference evidence="2 3" key="1">
    <citation type="submission" date="2020-08" db="EMBL/GenBank/DDBJ databases">
        <title>Sequencing the genomes of 1000 actinobacteria strains.</title>
        <authorList>
            <person name="Klenk H.-P."/>
        </authorList>
    </citation>
    <scope>NUCLEOTIDE SEQUENCE [LARGE SCALE GENOMIC DNA]</scope>
    <source>
        <strain evidence="2 3">DSM 43023</strain>
    </source>
</reference>